<sequence>MKLRLTIILFAAFVFYQSCQGQTNQYRCPPCGFNCHHTLYDAPGTCPTCQMTLIPISDSKIKGYHKSEVQFKNDDIVLNGVYYTPYATEAIKGAVVIVHGSAPSTHEDVFFYTKMASDLGFSVLAYDKRGVGKSQGTYEYFSVSRSTDWFNLLADDLVAAIDWLKRQPELVDSKVGLIGGSQAGWIMPLATHKSNQVDFMIIGEGVSISAGEEAYFSNLTGDGVTDGIPISEADQKLKDFDGFTGFDPRKILEDQKVKTLWFFGTNDPVIPVNASIQALENFNNPNHTIQILPHGDHNFLNTKTGERYDLTTFIRPWLMSIGVYH</sequence>
<dbReference type="Proteomes" id="UP001203607">
    <property type="component" value="Unassembled WGS sequence"/>
</dbReference>
<dbReference type="Pfam" id="PF02129">
    <property type="entry name" value="Peptidase_S15"/>
    <property type="match status" value="1"/>
</dbReference>
<dbReference type="PANTHER" id="PTHR43265:SF1">
    <property type="entry name" value="ESTERASE ESTD"/>
    <property type="match status" value="1"/>
</dbReference>
<dbReference type="EMBL" id="JAMFMA010000003">
    <property type="protein sequence ID" value="MCL6275149.1"/>
    <property type="molecule type" value="Genomic_DNA"/>
</dbReference>
<evidence type="ECO:0000313" key="4">
    <source>
        <dbReference type="Proteomes" id="UP001203607"/>
    </source>
</evidence>
<name>A0ABT0PUV1_9FLAO</name>
<keyword evidence="4" id="KW-1185">Reference proteome</keyword>
<comment type="caution">
    <text evidence="3">The sequence shown here is derived from an EMBL/GenBank/DDBJ whole genome shotgun (WGS) entry which is preliminary data.</text>
</comment>
<organism evidence="3 4">
    <name type="scientific">Flagellimonas spongiicola</name>
    <dbReference type="NCBI Taxonomy" id="2942208"/>
    <lineage>
        <taxon>Bacteria</taxon>
        <taxon>Pseudomonadati</taxon>
        <taxon>Bacteroidota</taxon>
        <taxon>Flavobacteriia</taxon>
        <taxon>Flavobacteriales</taxon>
        <taxon>Flavobacteriaceae</taxon>
        <taxon>Flagellimonas</taxon>
    </lineage>
</organism>
<dbReference type="RefSeq" id="WP_249658335.1">
    <property type="nucleotide sequence ID" value="NZ_JAMFMA010000003.1"/>
</dbReference>
<reference evidence="3 4" key="1">
    <citation type="submission" date="2022-05" db="EMBL/GenBank/DDBJ databases">
        <authorList>
            <person name="Park J.-S."/>
        </authorList>
    </citation>
    <scope>NUCLEOTIDE SEQUENCE [LARGE SCALE GENOMIC DNA]</scope>
    <source>
        <strain evidence="3 4">2012CJ35-5</strain>
    </source>
</reference>
<dbReference type="Gene3D" id="3.40.50.1820">
    <property type="entry name" value="alpha/beta hydrolase"/>
    <property type="match status" value="1"/>
</dbReference>
<evidence type="ECO:0000259" key="2">
    <source>
        <dbReference type="Pfam" id="PF02129"/>
    </source>
</evidence>
<proteinExistence type="predicted"/>
<dbReference type="InterPro" id="IPR053145">
    <property type="entry name" value="AB_hydrolase_Est10"/>
</dbReference>
<gene>
    <name evidence="3" type="ORF">M3P19_14105</name>
</gene>
<feature type="domain" description="Xaa-Pro dipeptidyl-peptidase-like" evidence="2">
    <location>
        <begin position="103"/>
        <end position="207"/>
    </location>
</feature>
<accession>A0ABT0PUV1</accession>
<protein>
    <submittedName>
        <fullName evidence="3">Alpha/beta hydrolase</fullName>
    </submittedName>
</protein>
<dbReference type="PANTHER" id="PTHR43265">
    <property type="entry name" value="ESTERASE ESTD"/>
    <property type="match status" value="1"/>
</dbReference>
<evidence type="ECO:0000313" key="3">
    <source>
        <dbReference type="EMBL" id="MCL6275149.1"/>
    </source>
</evidence>
<dbReference type="GO" id="GO:0016787">
    <property type="term" value="F:hydrolase activity"/>
    <property type="evidence" value="ECO:0007669"/>
    <property type="project" value="UniProtKB-KW"/>
</dbReference>
<evidence type="ECO:0000256" key="1">
    <source>
        <dbReference type="SAM" id="SignalP"/>
    </source>
</evidence>
<dbReference type="SUPFAM" id="SSF53474">
    <property type="entry name" value="alpha/beta-Hydrolases"/>
    <property type="match status" value="1"/>
</dbReference>
<keyword evidence="1" id="KW-0732">Signal</keyword>
<dbReference type="InterPro" id="IPR000383">
    <property type="entry name" value="Xaa-Pro-like_dom"/>
</dbReference>
<keyword evidence="3" id="KW-0378">Hydrolase</keyword>
<feature type="chain" id="PRO_5047410649" evidence="1">
    <location>
        <begin position="22"/>
        <end position="325"/>
    </location>
</feature>
<dbReference type="InterPro" id="IPR029058">
    <property type="entry name" value="AB_hydrolase_fold"/>
</dbReference>
<feature type="signal peptide" evidence="1">
    <location>
        <begin position="1"/>
        <end position="21"/>
    </location>
</feature>